<comment type="subcellular location">
    <subcellularLocation>
        <location evidence="1">Cell outer membrane</location>
    </subcellularLocation>
</comment>
<sequence>MDLSSWKYQGGKFECQLIHAEVPQGKFYFRALPGEKLSFESEWNGNNTGLNVATLYQVAPPWLPDARERKLADVNITANSIVRFQHQIPELLKAMAASQWVNVAYSGGAPSVTKSITLPTIRIQQSLTAFNRCRANLPGMSVEEARTLELPFAFGQRSLTFAQQNKLKALSSYLAVDASISRILIDGHTDNIGSSVVNLNTSRQRAENVASALQTLGVADTRIDIRAHGERYPIADNVTQKGQAKNRRVTVRLVRDSERVVPVLLPAQQIEEKQAPSSNNQNTTQNTTQSGTKTAPKVFSEASPETTKVQS</sequence>
<dbReference type="SUPFAM" id="SSF103088">
    <property type="entry name" value="OmpA-like"/>
    <property type="match status" value="1"/>
</dbReference>
<dbReference type="CDD" id="cd07185">
    <property type="entry name" value="OmpA_C-like"/>
    <property type="match status" value="1"/>
</dbReference>
<dbReference type="PRINTS" id="PR01023">
    <property type="entry name" value="NAFLGMOTY"/>
</dbReference>
<dbReference type="Pfam" id="PF18393">
    <property type="entry name" value="MotY_N"/>
    <property type="match status" value="1"/>
</dbReference>
<evidence type="ECO:0000256" key="4">
    <source>
        <dbReference type="SAM" id="MobiDB-lite"/>
    </source>
</evidence>
<gene>
    <name evidence="6" type="ORF">A1OK_15545</name>
</gene>
<keyword evidence="2 3" id="KW-0472">Membrane</keyword>
<feature type="region of interest" description="Disordered" evidence="4">
    <location>
        <begin position="265"/>
        <end position="311"/>
    </location>
</feature>
<feature type="domain" description="OmpA-like" evidence="5">
    <location>
        <begin position="139"/>
        <end position="257"/>
    </location>
</feature>
<dbReference type="EMBL" id="AJWN02000094">
    <property type="protein sequence ID" value="OEE58407.1"/>
    <property type="molecule type" value="Genomic_DNA"/>
</dbReference>
<feature type="compositionally biased region" description="Low complexity" evidence="4">
    <location>
        <begin position="277"/>
        <end position="290"/>
    </location>
</feature>
<dbReference type="InterPro" id="IPR041544">
    <property type="entry name" value="MotY_N"/>
</dbReference>
<organism evidence="6 7">
    <name type="scientific">Enterovibrio norvegicus FF-454</name>
    <dbReference type="NCBI Taxonomy" id="1185651"/>
    <lineage>
        <taxon>Bacteria</taxon>
        <taxon>Pseudomonadati</taxon>
        <taxon>Pseudomonadota</taxon>
        <taxon>Gammaproteobacteria</taxon>
        <taxon>Vibrionales</taxon>
        <taxon>Vibrionaceae</taxon>
        <taxon>Enterovibrio</taxon>
    </lineage>
</organism>
<dbReference type="Gene3D" id="2.60.40.2540">
    <property type="match status" value="1"/>
</dbReference>
<protein>
    <submittedName>
        <fullName evidence="6">Flagellar protein MotY</fullName>
    </submittedName>
</protein>
<keyword evidence="7" id="KW-1185">Reference proteome</keyword>
<accession>A0A1E5BYS9</accession>
<dbReference type="InterPro" id="IPR036737">
    <property type="entry name" value="OmpA-like_sf"/>
</dbReference>
<keyword evidence="6" id="KW-0969">Cilium</keyword>
<keyword evidence="6" id="KW-0966">Cell projection</keyword>
<dbReference type="PROSITE" id="PS51123">
    <property type="entry name" value="OMPA_2"/>
    <property type="match status" value="1"/>
</dbReference>
<dbReference type="Gene3D" id="3.30.1330.60">
    <property type="entry name" value="OmpA-like domain"/>
    <property type="match status" value="1"/>
</dbReference>
<dbReference type="PANTHER" id="PTHR30329">
    <property type="entry name" value="STATOR ELEMENT OF FLAGELLAR MOTOR COMPLEX"/>
    <property type="match status" value="1"/>
</dbReference>
<evidence type="ECO:0000256" key="2">
    <source>
        <dbReference type="ARBA" id="ARBA00023136"/>
    </source>
</evidence>
<evidence type="ECO:0000256" key="1">
    <source>
        <dbReference type="ARBA" id="ARBA00004442"/>
    </source>
</evidence>
<name>A0A1E5BYS9_9GAMM</name>
<evidence type="ECO:0000313" key="7">
    <source>
        <dbReference type="Proteomes" id="UP000095039"/>
    </source>
</evidence>
<dbReference type="Pfam" id="PF00691">
    <property type="entry name" value="OmpA"/>
    <property type="match status" value="1"/>
</dbReference>
<dbReference type="InterPro" id="IPR050330">
    <property type="entry name" value="Bact_OuterMem_StrucFunc"/>
</dbReference>
<dbReference type="AlphaFoldDB" id="A0A1E5BYS9"/>
<dbReference type="RefSeq" id="WP_016959241.1">
    <property type="nucleotide sequence ID" value="NZ_AJWN02000094.1"/>
</dbReference>
<evidence type="ECO:0000313" key="6">
    <source>
        <dbReference type="EMBL" id="OEE58407.1"/>
    </source>
</evidence>
<reference evidence="6 7" key="1">
    <citation type="journal article" date="2012" name="Science">
        <title>Ecological populations of bacteria act as socially cohesive units of antibiotic production and resistance.</title>
        <authorList>
            <person name="Cordero O.X."/>
            <person name="Wildschutte H."/>
            <person name="Kirkup B."/>
            <person name="Proehl S."/>
            <person name="Ngo L."/>
            <person name="Hussain F."/>
            <person name="Le Roux F."/>
            <person name="Mincer T."/>
            <person name="Polz M.F."/>
        </authorList>
    </citation>
    <scope>NUCLEOTIDE SEQUENCE [LARGE SCALE GENOMIC DNA]</scope>
    <source>
        <strain evidence="6 7">FF-454</strain>
    </source>
</reference>
<dbReference type="GO" id="GO:0009279">
    <property type="term" value="C:cell outer membrane"/>
    <property type="evidence" value="ECO:0007669"/>
    <property type="project" value="UniProtKB-SubCell"/>
</dbReference>
<proteinExistence type="predicted"/>
<dbReference type="Proteomes" id="UP000095039">
    <property type="component" value="Unassembled WGS sequence"/>
</dbReference>
<dbReference type="InterPro" id="IPR006664">
    <property type="entry name" value="OMP_bac"/>
</dbReference>
<comment type="caution">
    <text evidence="6">The sequence shown here is derived from an EMBL/GenBank/DDBJ whole genome shotgun (WGS) entry which is preliminary data.</text>
</comment>
<dbReference type="InterPro" id="IPR006665">
    <property type="entry name" value="OmpA-like"/>
</dbReference>
<evidence type="ECO:0000259" key="5">
    <source>
        <dbReference type="PROSITE" id="PS51123"/>
    </source>
</evidence>
<dbReference type="PANTHER" id="PTHR30329:SF17">
    <property type="entry name" value="LIPOPROTEIN YFIB-RELATED"/>
    <property type="match status" value="1"/>
</dbReference>
<keyword evidence="6" id="KW-0282">Flagellum</keyword>
<evidence type="ECO:0000256" key="3">
    <source>
        <dbReference type="PROSITE-ProRule" id="PRU00473"/>
    </source>
</evidence>
<dbReference type="PRINTS" id="PR01021">
    <property type="entry name" value="OMPADOMAIN"/>
</dbReference>